<gene>
    <name evidence="6" type="primary">LOC112054897</name>
</gene>
<evidence type="ECO:0000256" key="3">
    <source>
        <dbReference type="ARBA" id="ARBA00023295"/>
    </source>
</evidence>
<proteinExistence type="inferred from homology"/>
<dbReference type="Gene3D" id="3.20.20.80">
    <property type="entry name" value="Glycosidases"/>
    <property type="match status" value="1"/>
</dbReference>
<dbReference type="GO" id="GO:0005975">
    <property type="term" value="P:carbohydrate metabolic process"/>
    <property type="evidence" value="ECO:0007669"/>
    <property type="project" value="InterPro"/>
</dbReference>
<dbReference type="GO" id="GO:0008422">
    <property type="term" value="F:beta-glucosidase activity"/>
    <property type="evidence" value="ECO:0007669"/>
    <property type="project" value="TreeGrafter"/>
</dbReference>
<accession>A0A6J1NZ39</accession>
<sequence length="556" mass="64207">MDFSFLQIFSKNLSLELGSLVSQQCLCFYYLCVLIQQSWSTDLSFPPNFKFGAATAAYQVEGGWNADGKGMNIWDRYVHEYPDDIRNRSTGDVAADSYHQWRQDVKAAAQMRLQTYRFSINWVRILPSGFTNEINKAGAQYYSDLIDALLAEGIEPIVTLFHWDLPVKIQDLGGWTNPLIVKWFGDYARVVYTLYSSRVRTWLTMNEPVAVCDYYYNSERFPPRVKESMYAPYLCNKYIMLAHANAYRIFEREFKPSCPGRISLANNVLWIEPFSPNDTELAELGRQYQTGRYSHPIFSKQGGWPPLVEKFMLELSLKQGFAESRLPPFTAEEIEFMKGTADFYGINFYTTSLIRPSKPKEEPGLWFITGSPELNAMLEPPPNAYYGALSILPVTPESMRKQFKWLTQQYGDIEILVTENGYSTFGHQLDDYDRADFIKEHLEQVLLSIKVDNINVTGYLVWSLIDNFEWLDGYRAKFGLYEVDFDHPNRTRTPRFSANYYACVIAERSLDVPDSCHNKIHSVHRIRRTEQNGGNSTNRGLLLNILALICSYLLMK</sequence>
<evidence type="ECO:0000313" key="6">
    <source>
        <dbReference type="RefSeq" id="XP_023950607.1"/>
    </source>
</evidence>
<dbReference type="RefSeq" id="XP_023950607.1">
    <property type="nucleotide sequence ID" value="XM_024094839.2"/>
</dbReference>
<dbReference type="Proteomes" id="UP001652582">
    <property type="component" value="Chromosome 2"/>
</dbReference>
<dbReference type="SUPFAM" id="SSF51445">
    <property type="entry name" value="(Trans)glycosidases"/>
    <property type="match status" value="1"/>
</dbReference>
<organism evidence="5 6">
    <name type="scientific">Bicyclus anynana</name>
    <name type="common">Squinting bush brown butterfly</name>
    <dbReference type="NCBI Taxonomy" id="110368"/>
    <lineage>
        <taxon>Eukaryota</taxon>
        <taxon>Metazoa</taxon>
        <taxon>Ecdysozoa</taxon>
        <taxon>Arthropoda</taxon>
        <taxon>Hexapoda</taxon>
        <taxon>Insecta</taxon>
        <taxon>Pterygota</taxon>
        <taxon>Neoptera</taxon>
        <taxon>Endopterygota</taxon>
        <taxon>Lepidoptera</taxon>
        <taxon>Glossata</taxon>
        <taxon>Ditrysia</taxon>
        <taxon>Papilionoidea</taxon>
        <taxon>Nymphalidae</taxon>
        <taxon>Satyrinae</taxon>
        <taxon>Satyrini</taxon>
        <taxon>Mycalesina</taxon>
        <taxon>Bicyclus</taxon>
    </lineage>
</organism>
<dbReference type="KEGG" id="bany:112054897"/>
<evidence type="ECO:0000313" key="5">
    <source>
        <dbReference type="Proteomes" id="UP001652582"/>
    </source>
</evidence>
<dbReference type="InterPro" id="IPR017853">
    <property type="entry name" value="GH"/>
</dbReference>
<dbReference type="PANTHER" id="PTHR10353:SF36">
    <property type="entry name" value="LP05116P"/>
    <property type="match status" value="1"/>
</dbReference>
<keyword evidence="5" id="KW-1185">Reference proteome</keyword>
<dbReference type="PRINTS" id="PR00131">
    <property type="entry name" value="GLHYDRLASE1"/>
</dbReference>
<protein>
    <submittedName>
        <fullName evidence="6">Myrosinase 1 isoform X1</fullName>
    </submittedName>
</protein>
<dbReference type="Pfam" id="PF00232">
    <property type="entry name" value="Glyco_hydro_1"/>
    <property type="match status" value="1"/>
</dbReference>
<name>A0A6J1NZ39_BICAN</name>
<dbReference type="PROSITE" id="PS00653">
    <property type="entry name" value="GLYCOSYL_HYDROL_F1_2"/>
    <property type="match status" value="1"/>
</dbReference>
<dbReference type="InterPro" id="IPR001360">
    <property type="entry name" value="Glyco_hydro_1"/>
</dbReference>
<evidence type="ECO:0000256" key="1">
    <source>
        <dbReference type="ARBA" id="ARBA00010838"/>
    </source>
</evidence>
<comment type="similarity">
    <text evidence="1 4">Belongs to the glycosyl hydrolase 1 family.</text>
</comment>
<dbReference type="OrthoDB" id="65569at2759"/>
<dbReference type="AlphaFoldDB" id="A0A6J1NZ39"/>
<reference evidence="6" key="2">
    <citation type="submission" date="2025-08" db="UniProtKB">
        <authorList>
            <consortium name="RefSeq"/>
        </authorList>
    </citation>
    <scope>IDENTIFICATION</scope>
</reference>
<dbReference type="InterPro" id="IPR033132">
    <property type="entry name" value="GH_1_N_CS"/>
</dbReference>
<evidence type="ECO:0000256" key="4">
    <source>
        <dbReference type="RuleBase" id="RU003690"/>
    </source>
</evidence>
<keyword evidence="3" id="KW-0326">Glycosidase</keyword>
<keyword evidence="2" id="KW-0378">Hydrolase</keyword>
<dbReference type="GeneID" id="112054897"/>
<dbReference type="PANTHER" id="PTHR10353">
    <property type="entry name" value="GLYCOSYL HYDROLASE"/>
    <property type="match status" value="1"/>
</dbReference>
<evidence type="ECO:0000256" key="2">
    <source>
        <dbReference type="ARBA" id="ARBA00022801"/>
    </source>
</evidence>
<reference evidence="5" key="1">
    <citation type="submission" date="2025-05" db="UniProtKB">
        <authorList>
            <consortium name="RefSeq"/>
        </authorList>
    </citation>
    <scope>NUCLEOTIDE SEQUENCE [LARGE SCALE GENOMIC DNA]</scope>
</reference>